<reference evidence="2" key="1">
    <citation type="submission" date="2014-03" db="EMBL/GenBank/DDBJ databases">
        <title>The sialotranscriptome of Amblyomma triste, Amblyomma parvum and Amblyomma cajennense ticks, uncovered by 454-based RNA-seq.</title>
        <authorList>
            <person name="Garcia G.R."/>
            <person name="Gardinassi L.G."/>
            <person name="Ribeiro J.M."/>
            <person name="Anatriello E."/>
            <person name="Ferreira B.R."/>
            <person name="Moreira H.N."/>
            <person name="Mafra C."/>
            <person name="Olegario M.M."/>
            <person name="Szabo P.J."/>
            <person name="Miranda-Santos I.K."/>
            <person name="Maruyama S.R."/>
        </authorList>
    </citation>
    <scope>NUCLEOTIDE SEQUENCE</scope>
    <source>
        <strain evidence="2">Mato Grasso do Sul</strain>
        <tissue evidence="2">Salivary glands</tissue>
    </source>
</reference>
<feature type="transmembrane region" description="Helical" evidence="1">
    <location>
        <begin position="59"/>
        <end position="81"/>
    </location>
</feature>
<protein>
    <submittedName>
        <fullName evidence="2">Uncharacterized protein</fullName>
    </submittedName>
</protein>
<sequence>MNVCFYDCYAVHLGFFLFLAYASICPQLTNRYNLWFIVHIKLIVPLRMGPFLCSDSALCVYVCVKVIFLLVISTSVCLMATTSRQYFLIF</sequence>
<proteinExistence type="evidence at transcript level"/>
<evidence type="ECO:0000256" key="1">
    <source>
        <dbReference type="SAM" id="Phobius"/>
    </source>
</evidence>
<keyword evidence="1" id="KW-1133">Transmembrane helix</keyword>
<organism evidence="2">
    <name type="scientific">Amblyomma triste</name>
    <name type="common">Neotropical tick</name>
    <dbReference type="NCBI Taxonomy" id="251400"/>
    <lineage>
        <taxon>Eukaryota</taxon>
        <taxon>Metazoa</taxon>
        <taxon>Ecdysozoa</taxon>
        <taxon>Arthropoda</taxon>
        <taxon>Chelicerata</taxon>
        <taxon>Arachnida</taxon>
        <taxon>Acari</taxon>
        <taxon>Parasitiformes</taxon>
        <taxon>Ixodida</taxon>
        <taxon>Ixodoidea</taxon>
        <taxon>Ixodidae</taxon>
        <taxon>Amblyomminae</taxon>
        <taxon>Amblyomma</taxon>
    </lineage>
</organism>
<keyword evidence="1" id="KW-0472">Membrane</keyword>
<accession>A0A023G1J9</accession>
<dbReference type="AlphaFoldDB" id="A0A023G1J9"/>
<dbReference type="EMBL" id="GBBM01007911">
    <property type="protein sequence ID" value="JAC27507.1"/>
    <property type="molecule type" value="mRNA"/>
</dbReference>
<evidence type="ECO:0000313" key="2">
    <source>
        <dbReference type="EMBL" id="JAC27507.1"/>
    </source>
</evidence>
<name>A0A023G1J9_AMBTT</name>
<keyword evidence="1" id="KW-0812">Transmembrane</keyword>